<dbReference type="Gene3D" id="3.40.630.30">
    <property type="match status" value="1"/>
</dbReference>
<dbReference type="CDD" id="cd04301">
    <property type="entry name" value="NAT_SF"/>
    <property type="match status" value="1"/>
</dbReference>
<feature type="domain" description="N-acetyltransferase" evidence="3">
    <location>
        <begin position="1"/>
        <end position="155"/>
    </location>
</feature>
<reference evidence="4 5" key="1">
    <citation type="submission" date="2019-07" db="EMBL/GenBank/DDBJ databases">
        <title>Tomitella cavernea sp. nov., an actinomycete isolated from soil.</title>
        <authorList>
            <person name="Cheng J."/>
        </authorList>
    </citation>
    <scope>NUCLEOTIDE SEQUENCE [LARGE SCALE GENOMIC DNA]</scope>
    <source>
        <strain evidence="4 5">HY188</strain>
    </source>
</reference>
<name>A0A516X7H3_9ACTN</name>
<dbReference type="Proteomes" id="UP000317344">
    <property type="component" value="Chromosome"/>
</dbReference>
<keyword evidence="2" id="KW-0012">Acyltransferase</keyword>
<dbReference type="PANTHER" id="PTHR43877">
    <property type="entry name" value="AMINOALKYLPHOSPHONATE N-ACETYLTRANSFERASE-RELATED-RELATED"/>
    <property type="match status" value="1"/>
</dbReference>
<dbReference type="EMBL" id="CP041765">
    <property type="protein sequence ID" value="QDQ99014.1"/>
    <property type="molecule type" value="Genomic_DNA"/>
</dbReference>
<evidence type="ECO:0000259" key="3">
    <source>
        <dbReference type="PROSITE" id="PS51186"/>
    </source>
</evidence>
<dbReference type="SUPFAM" id="SSF55729">
    <property type="entry name" value="Acyl-CoA N-acyltransferases (Nat)"/>
    <property type="match status" value="1"/>
</dbReference>
<evidence type="ECO:0000313" key="5">
    <source>
        <dbReference type="Proteomes" id="UP000317344"/>
    </source>
</evidence>
<gene>
    <name evidence="4" type="primary">rimI</name>
    <name evidence="4" type="ORF">FO059_04110</name>
</gene>
<dbReference type="InterPro" id="IPR050832">
    <property type="entry name" value="Bact_Acetyltransf"/>
</dbReference>
<dbReference type="InterPro" id="IPR000182">
    <property type="entry name" value="GNAT_dom"/>
</dbReference>
<keyword evidence="1 4" id="KW-0808">Transferase</keyword>
<dbReference type="KEGG" id="toy:FO059_04110"/>
<organism evidence="4 5">
    <name type="scientific">Tomitella fengzijianii</name>
    <dbReference type="NCBI Taxonomy" id="2597660"/>
    <lineage>
        <taxon>Bacteria</taxon>
        <taxon>Bacillati</taxon>
        <taxon>Actinomycetota</taxon>
        <taxon>Actinomycetes</taxon>
        <taxon>Mycobacteriales</taxon>
        <taxon>Tomitella</taxon>
    </lineage>
</organism>
<dbReference type="GO" id="GO:0008080">
    <property type="term" value="F:N-acetyltransferase activity"/>
    <property type="evidence" value="ECO:0007669"/>
    <property type="project" value="InterPro"/>
</dbReference>
<dbReference type="NCBIfam" id="TIGR01575">
    <property type="entry name" value="rimI"/>
    <property type="match status" value="1"/>
</dbReference>
<dbReference type="PROSITE" id="PS51186">
    <property type="entry name" value="GNAT"/>
    <property type="match status" value="1"/>
</dbReference>
<evidence type="ECO:0000256" key="1">
    <source>
        <dbReference type="ARBA" id="ARBA00022679"/>
    </source>
</evidence>
<accession>A0A516X7H3</accession>
<evidence type="ECO:0000256" key="2">
    <source>
        <dbReference type="ARBA" id="ARBA00023315"/>
    </source>
</evidence>
<dbReference type="AlphaFoldDB" id="A0A516X7H3"/>
<dbReference type="OrthoDB" id="529907at2"/>
<dbReference type="Pfam" id="PF00583">
    <property type="entry name" value="Acetyltransf_1"/>
    <property type="match status" value="1"/>
</dbReference>
<reference evidence="4 5" key="2">
    <citation type="submission" date="2019-07" db="EMBL/GenBank/DDBJ databases">
        <authorList>
            <person name="Huang Y."/>
        </authorList>
    </citation>
    <scope>NUCLEOTIDE SEQUENCE [LARGE SCALE GENOMIC DNA]</scope>
    <source>
        <strain evidence="4 5">HY188</strain>
    </source>
</reference>
<dbReference type="InterPro" id="IPR016181">
    <property type="entry name" value="Acyl_CoA_acyltransferase"/>
</dbReference>
<dbReference type="InterPro" id="IPR006464">
    <property type="entry name" value="AcTrfase_RimI/Ard1"/>
</dbReference>
<keyword evidence="5" id="KW-1185">Reference proteome</keyword>
<protein>
    <submittedName>
        <fullName evidence="4">Ribosomal-protein-alanine N-acetyltransferase</fullName>
    </submittedName>
</protein>
<evidence type="ECO:0000313" key="4">
    <source>
        <dbReference type="EMBL" id="QDQ99014.1"/>
    </source>
</evidence>
<proteinExistence type="predicted"/>
<sequence>MSVGPLDFADAHACAALERLLFAGESPWPAAAFAEEMRAPHTRFYAARRSTPEHPRPWLVGYAGIALLGGAEPESEVHTIAVDPKAQGRGVGRRLLTLLLAEADAHGGPVFLDVRTDNAPAIALYRSEGFENIGMRPRYYQPSGADAYVMCRPAADGAAETKGTAR</sequence>